<evidence type="ECO:0000313" key="2">
    <source>
        <dbReference type="EMBL" id="AGM38863.1"/>
    </source>
</evidence>
<gene>
    <name evidence="2" type="primary">funAC14</name>
</gene>
<feature type="transmembrane region" description="Helical" evidence="1">
    <location>
        <begin position="58"/>
        <end position="81"/>
    </location>
</feature>
<evidence type="ECO:0000256" key="1">
    <source>
        <dbReference type="SAM" id="Phobius"/>
    </source>
</evidence>
<sequence>MLLLNKVNKLFMSKVFDNKHMFDKNYFELLHSKLEHDSSLFNRSLLQYKAQTGRKKSIICINIILAFILPLFIFFLVGVWICSLFKRENRLVENTYFDIVAVLPYEDIIPKSLLTKNIFFVKKENILKNGWLFDVKDLLFCIYLLYRYPLYPLLSIKASFVILQYSLISKMQCREVLVSNEYSFTSSILTFYLRKNKKAVSNCMHGDKVLCLRDCFSCYDNFYVWDEYYKKLLIEMGVNAEFYVDSCKFIELDCISNNGKNIIFFLQGIESLDNLKNIKDVLVKLESIYNMPYYIKPHPRYITPHLLDVFTEEKVLNMDYKEALSRCFIVCSSYSTILFQVFINRQKKLNKFPLIAINDTLNIPSGYIMMDKADIKFSSLI</sequence>
<protein>
    <submittedName>
        <fullName evidence="2">Uncharacterized protein</fullName>
    </submittedName>
</protein>
<dbReference type="AlphaFoldDB" id="T1RQ75"/>
<reference evidence="2" key="2">
    <citation type="submission" date="2013-03" db="EMBL/GenBank/DDBJ databases">
        <authorList>
            <person name="Howell K."/>
            <person name="Weinert L."/>
            <person name="Luan S.-L."/>
            <person name="Peters S."/>
            <person name="Aragon V."/>
            <person name="Angen O."/>
            <person name="Tucker A.W."/>
            <person name="Maskell D.J."/>
        </authorList>
    </citation>
    <scope>NUCLEOTIDE SEQUENCE</scope>
    <source>
        <strain evidence="2">IA-84-22113</strain>
    </source>
</reference>
<keyword evidence="1" id="KW-0812">Transmembrane</keyword>
<accession>T1RQ75</accession>
<proteinExistence type="predicted"/>
<keyword evidence="1" id="KW-0472">Membrane</keyword>
<organism evidence="2">
    <name type="scientific">Glaesserella parasuis</name>
    <name type="common">Haemophilus parasuis</name>
    <dbReference type="NCBI Taxonomy" id="738"/>
    <lineage>
        <taxon>Bacteria</taxon>
        <taxon>Pseudomonadati</taxon>
        <taxon>Pseudomonadota</taxon>
        <taxon>Gammaproteobacteria</taxon>
        <taxon>Pasteurellales</taxon>
        <taxon>Pasteurellaceae</taxon>
        <taxon>Glaesserella</taxon>
    </lineage>
</organism>
<keyword evidence="1" id="KW-1133">Transmembrane helix</keyword>
<dbReference type="EMBL" id="KC795521">
    <property type="protein sequence ID" value="AGM38863.1"/>
    <property type="molecule type" value="Genomic_DNA"/>
</dbReference>
<reference evidence="2" key="1">
    <citation type="journal article" date="2013" name="J. Bacteriol.">
        <title>Gene content and diversity of the loci encoding biosynthesis of capsular polysaccharides of the 15 serovar reference strains of Haemophilus parasuis.</title>
        <authorList>
            <consortium name="BRaDP1T Consortium"/>
            <person name="Howell K.J."/>
            <person name="Weinert L.A."/>
            <person name="Luan S.L."/>
            <person name="Peters S.E."/>
            <person name="Chaudhuri R.R."/>
            <person name="Harris D."/>
            <person name="Angen O."/>
            <person name="Aragon V."/>
            <person name="Parkhill J."/>
            <person name="Langford P.R."/>
            <person name="Rycroft A.N."/>
            <person name="Wren B.W."/>
            <person name="Tucker A.W."/>
            <person name="Maskell D.J."/>
        </authorList>
    </citation>
    <scope>NUCLEOTIDE SEQUENCE</scope>
    <source>
        <strain evidence="2">IA-84-22113</strain>
    </source>
</reference>
<name>T1RQ75_GLAPU</name>